<comment type="caution">
    <text evidence="2">The sequence shown here is derived from an EMBL/GenBank/DDBJ whole genome shotgun (WGS) entry which is preliminary data.</text>
</comment>
<dbReference type="PANTHER" id="PTHR34322:SF2">
    <property type="entry name" value="TRANSPOSASE IS200-LIKE DOMAIN-CONTAINING PROTEIN"/>
    <property type="match status" value="1"/>
</dbReference>
<dbReference type="InterPro" id="IPR036515">
    <property type="entry name" value="Transposase_17_sf"/>
</dbReference>
<dbReference type="Proteomes" id="UP000289758">
    <property type="component" value="Unassembled WGS sequence"/>
</dbReference>
<reference evidence="2 3" key="1">
    <citation type="submission" date="2017-10" db="EMBL/GenBank/DDBJ databases">
        <title>Genomics of the genus Arcobacter.</title>
        <authorList>
            <person name="Perez-Cataluna A."/>
            <person name="Figueras M.J."/>
        </authorList>
    </citation>
    <scope>NUCLEOTIDE SEQUENCE [LARGE SCALE GENOMIC DNA]</scope>
    <source>
        <strain evidence="2 3">CECT 8441</strain>
    </source>
</reference>
<dbReference type="OrthoDB" id="9800147at2"/>
<dbReference type="InterPro" id="IPR002686">
    <property type="entry name" value="Transposase_17"/>
</dbReference>
<evidence type="ECO:0000313" key="2">
    <source>
        <dbReference type="EMBL" id="RXK07589.1"/>
    </source>
</evidence>
<evidence type="ECO:0000313" key="3">
    <source>
        <dbReference type="Proteomes" id="UP000289758"/>
    </source>
</evidence>
<dbReference type="Gene3D" id="1.10.10.60">
    <property type="entry name" value="Homeodomain-like"/>
    <property type="match status" value="1"/>
</dbReference>
<sequence length="256" mass="30964">MARRPRIEIAGYYHIINRGVERRVVFYDKDDFEYFIDLLSRGCKNFNIKLHNYCIMSNHYHLLIELIEENLSKFMRYLNATYAIYFNKKYKRVGHLWQGRFKSWYVTNEAYLYILMRYIEQNPIKAKMVEKIEYYPYSSSFYFFKKDKVPEYLENSWIVKTYKENIKEIEDFFSLEIDKEDLLELKKASSLVDAPDINKEIDNEKLKKVFYGISDKKIRNRYIVEVYNQGYSQYLIAKTIGISQPAVNRIIKRFGG</sequence>
<proteinExistence type="predicted"/>
<dbReference type="PANTHER" id="PTHR34322">
    <property type="entry name" value="TRANSPOSASE, Y1_TNP DOMAIN-CONTAINING"/>
    <property type="match status" value="1"/>
</dbReference>
<dbReference type="GO" id="GO:0004803">
    <property type="term" value="F:transposase activity"/>
    <property type="evidence" value="ECO:0007669"/>
    <property type="project" value="InterPro"/>
</dbReference>
<keyword evidence="3" id="KW-1185">Reference proteome</keyword>
<dbReference type="Pfam" id="PF01797">
    <property type="entry name" value="Y1_Tnp"/>
    <property type="match status" value="1"/>
</dbReference>
<dbReference type="GO" id="GO:0006313">
    <property type="term" value="P:DNA transposition"/>
    <property type="evidence" value="ECO:0007669"/>
    <property type="project" value="InterPro"/>
</dbReference>
<dbReference type="GO" id="GO:0003677">
    <property type="term" value="F:DNA binding"/>
    <property type="evidence" value="ECO:0007669"/>
    <property type="project" value="InterPro"/>
</dbReference>
<dbReference type="EMBL" id="PDKK01000002">
    <property type="protein sequence ID" value="RXK07589.1"/>
    <property type="molecule type" value="Genomic_DNA"/>
</dbReference>
<dbReference type="RefSeq" id="WP_129086470.1">
    <property type="nucleotide sequence ID" value="NZ_CP053836.1"/>
</dbReference>
<dbReference type="Gene3D" id="3.30.70.1290">
    <property type="entry name" value="Transposase IS200-like"/>
    <property type="match status" value="1"/>
</dbReference>
<dbReference type="SMART" id="SM01321">
    <property type="entry name" value="Y1_Tnp"/>
    <property type="match status" value="1"/>
</dbReference>
<evidence type="ECO:0000259" key="1">
    <source>
        <dbReference type="SMART" id="SM01321"/>
    </source>
</evidence>
<dbReference type="AlphaFoldDB" id="A0A4Q1AR38"/>
<organism evidence="2 3">
    <name type="scientific">Halarcobacter ebronensis</name>
    <dbReference type="NCBI Taxonomy" id="1462615"/>
    <lineage>
        <taxon>Bacteria</taxon>
        <taxon>Pseudomonadati</taxon>
        <taxon>Campylobacterota</taxon>
        <taxon>Epsilonproteobacteria</taxon>
        <taxon>Campylobacterales</taxon>
        <taxon>Arcobacteraceae</taxon>
        <taxon>Halarcobacter</taxon>
    </lineage>
</organism>
<accession>A0A4Q1AR38</accession>
<name>A0A4Q1AR38_9BACT</name>
<dbReference type="SUPFAM" id="SSF143422">
    <property type="entry name" value="Transposase IS200-like"/>
    <property type="match status" value="1"/>
</dbReference>
<feature type="domain" description="Transposase IS200-like" evidence="1">
    <location>
        <begin position="8"/>
        <end position="122"/>
    </location>
</feature>
<protein>
    <recommendedName>
        <fullName evidence="1">Transposase IS200-like domain-containing protein</fullName>
    </recommendedName>
</protein>
<gene>
    <name evidence="2" type="ORF">CRV07_03760</name>
</gene>